<proteinExistence type="inferred from homology"/>
<dbReference type="OrthoDB" id="19261at2759"/>
<dbReference type="GO" id="GO:0006520">
    <property type="term" value="P:amino acid metabolic process"/>
    <property type="evidence" value="ECO:0007669"/>
    <property type="project" value="InterPro"/>
</dbReference>
<dbReference type="SUPFAM" id="SSF53383">
    <property type="entry name" value="PLP-dependent transferases"/>
    <property type="match status" value="1"/>
</dbReference>
<dbReference type="InterPro" id="IPR017795">
    <property type="entry name" value="ABBA_NscD-like"/>
</dbReference>
<dbReference type="NCBIfam" id="NF009709">
    <property type="entry name" value="PRK13238.1"/>
    <property type="match status" value="1"/>
</dbReference>
<evidence type="ECO:0000313" key="6">
    <source>
        <dbReference type="EMBL" id="KXX80781.1"/>
    </source>
</evidence>
<dbReference type="Gene3D" id="3.40.640.10">
    <property type="entry name" value="Type I PLP-dependent aspartate aminotransferase-like (Major domain)"/>
    <property type="match status" value="1"/>
</dbReference>
<dbReference type="EMBL" id="LCTW02000051">
    <property type="protein sequence ID" value="KXX80781.1"/>
    <property type="molecule type" value="Genomic_DNA"/>
</dbReference>
<dbReference type="PANTHER" id="PTHR32325:SF4">
    <property type="entry name" value="TRYPTOPHANASE"/>
    <property type="match status" value="1"/>
</dbReference>
<reference evidence="6 7" key="1">
    <citation type="journal article" date="2016" name="Genome Announc.">
        <title>Genome Sequence of Madurella mycetomatis mm55, Isolated from a Human Mycetoma Case in Sudan.</title>
        <authorList>
            <person name="Smit S."/>
            <person name="Derks M.F."/>
            <person name="Bervoets S."/>
            <person name="Fahal A."/>
            <person name="van Leeuwen W."/>
            <person name="van Belkum A."/>
            <person name="van de Sande W.W."/>
        </authorList>
    </citation>
    <scope>NUCLEOTIDE SEQUENCE [LARGE SCALE GENOMIC DNA]</scope>
    <source>
        <strain evidence="7">mm55</strain>
    </source>
</reference>
<keyword evidence="4" id="KW-0663">Pyridoxal phosphate</keyword>
<dbReference type="VEuPathDB" id="FungiDB:MMYC01_203925"/>
<dbReference type="GO" id="GO:0016765">
    <property type="term" value="F:transferase activity, transferring alkyl or aryl (other than methyl) groups"/>
    <property type="evidence" value="ECO:0007669"/>
    <property type="project" value="InterPro"/>
</dbReference>
<dbReference type="GO" id="GO:0016829">
    <property type="term" value="F:lyase activity"/>
    <property type="evidence" value="ECO:0007669"/>
    <property type="project" value="UniProtKB-KW"/>
</dbReference>
<dbReference type="Pfam" id="PF11991">
    <property type="entry name" value="Trp_DMAT"/>
    <property type="match status" value="1"/>
</dbReference>
<dbReference type="GO" id="GO:0009820">
    <property type="term" value="P:alkaloid metabolic process"/>
    <property type="evidence" value="ECO:0007669"/>
    <property type="project" value="InterPro"/>
</dbReference>
<dbReference type="PANTHER" id="PTHR32325">
    <property type="entry name" value="BETA-ELIMINATING LYASE-LIKE PROTEIN-RELATED"/>
    <property type="match status" value="1"/>
</dbReference>
<evidence type="ECO:0000259" key="5">
    <source>
        <dbReference type="Pfam" id="PF01212"/>
    </source>
</evidence>
<evidence type="ECO:0000256" key="2">
    <source>
        <dbReference type="ARBA" id="ARBA00009721"/>
    </source>
</evidence>
<evidence type="ECO:0000256" key="1">
    <source>
        <dbReference type="ARBA" id="ARBA00001933"/>
    </source>
</evidence>
<dbReference type="Pfam" id="PF01212">
    <property type="entry name" value="Beta_elim_lyase"/>
    <property type="match status" value="1"/>
</dbReference>
<protein>
    <submittedName>
        <fullName evidence="6">Beta-eliminating lyase</fullName>
    </submittedName>
</protein>
<gene>
    <name evidence="6" type="ORF">MMYC01_203925</name>
</gene>
<dbReference type="SFLD" id="SFLDS00036">
    <property type="entry name" value="Aromatic_Prenyltransferase"/>
    <property type="match status" value="1"/>
</dbReference>
<name>A0A175WBC8_9PEZI</name>
<evidence type="ECO:0000256" key="3">
    <source>
        <dbReference type="ARBA" id="ARBA00022679"/>
    </source>
</evidence>
<dbReference type="AlphaFoldDB" id="A0A175WBC8"/>
<feature type="domain" description="Aromatic amino acid beta-eliminating lyase/threonine aldolase" evidence="5">
    <location>
        <begin position="1"/>
        <end position="425"/>
    </location>
</feature>
<dbReference type="InterPro" id="IPR015421">
    <property type="entry name" value="PyrdxlP-dep_Trfase_major"/>
</dbReference>
<accession>A0A175WBC8</accession>
<dbReference type="STRING" id="100816.A0A175WBC8"/>
<dbReference type="InterPro" id="IPR001597">
    <property type="entry name" value="ArAA_b-elim_lyase/Thr_aldolase"/>
</dbReference>
<evidence type="ECO:0000313" key="7">
    <source>
        <dbReference type="Proteomes" id="UP000078237"/>
    </source>
</evidence>
<sequence length="844" mass="93840">MRGDESYGRNWGYFCLLEAFRDIFERGNYQQHAIERILTGTADAEFYRTKLLVSSQDGFVNGGRHQLDRPNFFIVPQGRCAETLLFSTMSIMIAKGRSGHKIRRPAIVSNGFFDTTGANAAAAGFRLQVFTQPGLTDSFPQELIGKKNNFKGNLDLTATEVYLNENPGKVSMILMTITNNWAAAQPVSMANLRGAAALAKREAIPIFFDACRFAENAYFIQQYEDGYADKTIADIVYEMFSYADGFTISLKKDGLANMGGVLCFRDQGLFPQRYKGIGMRLKERQILFYGNDSYGGMSGRDLMAAAAGLYQVTNQAYLRNRVTQVESFAQKLLANGIAVLSPPGGHAVYLDMDNFFFGCNRKPEDFSSVGFTLELIKDYGIRAAEAGPFGWAYDLKAPEERAKIPNLVRFAVPRHVFSDEHINYTVAAIKELHDRRHTVPNVVITRGKNSKLRHFSASLKPVPADQSINGTLFAEASKQLSHLSLAVGQNIAAKEQLTQALALATGEWGQTPVPKYACSSTWISEVGNDGSPIEYSVSLDQDTGQAELRFLTEAQPRENSWQHLTEAALRLTQDIATSYPKTVSLQRFDTIRDLFMPVQPPPGEQSIKMAAWHSCAWSPKEGLHWKIYLDPCVAGKDKALSTTREAFRRLGLENGWWLVEGILGPNDLVTYFSLDLSSKKDEARVKVYVAHGGADATSRSLVAEVARKHASICQDADAFEIQRFFAAMAGHDFGPDSRSGKKPLLSCFAFASKTGERPVGTVHFPIDAYVQSDAEARRRIEEYLSTALASTAARERYAKVLTAIQRRRLDQGRGIHAWVSLKQRAGGRRENTFYLSAEMFGHRD</sequence>
<keyword evidence="6" id="KW-0456">Lyase</keyword>
<keyword evidence="7" id="KW-1185">Reference proteome</keyword>
<dbReference type="Proteomes" id="UP000078237">
    <property type="component" value="Unassembled WGS sequence"/>
</dbReference>
<dbReference type="SFLD" id="SFLDG01162">
    <property type="entry name" value="I"/>
    <property type="match status" value="1"/>
</dbReference>
<dbReference type="InterPro" id="IPR015424">
    <property type="entry name" value="PyrdxlP-dep_Trfase"/>
</dbReference>
<organism evidence="6 7">
    <name type="scientific">Madurella mycetomatis</name>
    <dbReference type="NCBI Taxonomy" id="100816"/>
    <lineage>
        <taxon>Eukaryota</taxon>
        <taxon>Fungi</taxon>
        <taxon>Dikarya</taxon>
        <taxon>Ascomycota</taxon>
        <taxon>Pezizomycotina</taxon>
        <taxon>Sordariomycetes</taxon>
        <taxon>Sordariomycetidae</taxon>
        <taxon>Sordariales</taxon>
        <taxon>Sordariales incertae sedis</taxon>
        <taxon>Madurella</taxon>
    </lineage>
</organism>
<dbReference type="Gene3D" id="3.90.1150.10">
    <property type="entry name" value="Aspartate Aminotransferase, domain 1"/>
    <property type="match status" value="1"/>
</dbReference>
<comment type="caution">
    <text evidence="6">The sequence shown here is derived from an EMBL/GenBank/DDBJ whole genome shotgun (WGS) entry which is preliminary data.</text>
</comment>
<comment type="similarity">
    <text evidence="2">Belongs to the beta-eliminating lyase family.</text>
</comment>
<keyword evidence="3" id="KW-0808">Transferase</keyword>
<dbReference type="InterPro" id="IPR015422">
    <property type="entry name" value="PyrdxlP-dep_Trfase_small"/>
</dbReference>
<evidence type="ECO:0000256" key="4">
    <source>
        <dbReference type="ARBA" id="ARBA00022898"/>
    </source>
</evidence>
<comment type="cofactor">
    <cofactor evidence="1">
        <name>pyridoxal 5'-phosphate</name>
        <dbReference type="ChEBI" id="CHEBI:597326"/>
    </cofactor>
</comment>
<dbReference type="InterPro" id="IPR033964">
    <property type="entry name" value="ABBA"/>
</dbReference>